<dbReference type="InterPro" id="IPR001345">
    <property type="entry name" value="PG/BPGM_mutase_AS"/>
</dbReference>
<dbReference type="InterPro" id="IPR029033">
    <property type="entry name" value="His_PPase_superfam"/>
</dbReference>
<feature type="binding site" evidence="6">
    <location>
        <begin position="7"/>
        <end position="14"/>
    </location>
    <ligand>
        <name>substrate</name>
    </ligand>
</feature>
<protein>
    <recommendedName>
        <fullName evidence="2">phosphoglycerate mutase (2,3-diphosphoglycerate-dependent)</fullName>
        <ecNumber evidence="2">5.4.2.11</ecNumber>
    </recommendedName>
</protein>
<dbReference type="RefSeq" id="WP_002485681.1">
    <property type="nucleotide sequence ID" value="NC_004461.1"/>
</dbReference>
<dbReference type="GO" id="GO:0004619">
    <property type="term" value="F:phosphoglycerate mutase activity"/>
    <property type="evidence" value="ECO:0007669"/>
    <property type="project" value="UniProtKB-EC"/>
</dbReference>
<evidence type="ECO:0000256" key="7">
    <source>
        <dbReference type="PIRSR" id="PIRSR613078-3"/>
    </source>
</evidence>
<keyword evidence="4" id="KW-0413">Isomerase</keyword>
<dbReference type="GO" id="GO:0006096">
    <property type="term" value="P:glycolytic process"/>
    <property type="evidence" value="ECO:0007669"/>
    <property type="project" value="UniProtKB-KW"/>
</dbReference>
<evidence type="ECO:0000256" key="3">
    <source>
        <dbReference type="ARBA" id="ARBA00023152"/>
    </source>
</evidence>
<dbReference type="EMBL" id="AE015929">
    <property type="protein sequence ID" value="AAO06007.1"/>
    <property type="molecule type" value="Genomic_DNA"/>
</dbReference>
<evidence type="ECO:0000313" key="8">
    <source>
        <dbReference type="EMBL" id="AAO06007.1"/>
    </source>
</evidence>
<proteinExistence type="inferred from homology"/>
<accession>A0A0H2VIJ2</accession>
<dbReference type="EC" id="5.4.2.11" evidence="2"/>
<dbReference type="HOGENOM" id="CLU_033323_8_5_9"/>
<dbReference type="CDD" id="cd07067">
    <property type="entry name" value="HP_PGM_like"/>
    <property type="match status" value="1"/>
</dbReference>
<evidence type="ECO:0000256" key="5">
    <source>
        <dbReference type="PIRSR" id="PIRSR613078-1"/>
    </source>
</evidence>
<evidence type="ECO:0000256" key="4">
    <source>
        <dbReference type="ARBA" id="ARBA00023235"/>
    </source>
</evidence>
<sequence length="196" mass="23715">MEIYLVRHGESQSNYDNKHGYLYFCGQLDVPLTERGIKSAKELSVYFKNKYIDNIYLSDLKRTRQTYEELFPYDIPTIYTKTLRERSLGVFEGENKEEVCKDKRFEKYFRDPNYKYFRHSFSQKAPQGESYQDVYDRVVTFIENELNQQQKRVVIVAHQVVIRCFFVYFKMITKEEALATEIHNCYPYLIKKEMKF</sequence>
<feature type="binding site" evidence="6">
    <location>
        <position position="96"/>
    </location>
    <ligand>
        <name>substrate</name>
    </ligand>
</feature>
<comment type="similarity">
    <text evidence="1">Belongs to the phosphoglycerate mutase family. BPG-dependent PGAM subfamily.</text>
</comment>
<evidence type="ECO:0000256" key="6">
    <source>
        <dbReference type="PIRSR" id="PIRSR613078-2"/>
    </source>
</evidence>
<keyword evidence="3" id="KW-0324">Glycolysis</keyword>
<name>A0A0H2VIJ2_STAES</name>
<dbReference type="Gene3D" id="3.40.50.1240">
    <property type="entry name" value="Phosphoglycerate mutase-like"/>
    <property type="match status" value="1"/>
</dbReference>
<dbReference type="eggNOG" id="COG0406">
    <property type="taxonomic scope" value="Bacteria"/>
</dbReference>
<dbReference type="AlphaFoldDB" id="A0A0H2VIJ2"/>
<feature type="active site" description="Proton donor/acceptor" evidence="5">
    <location>
        <position position="85"/>
    </location>
</feature>
<dbReference type="InterPro" id="IPR013078">
    <property type="entry name" value="His_Pase_superF_clade-1"/>
</dbReference>
<dbReference type="PANTHER" id="PTHR11931">
    <property type="entry name" value="PHOSPHOGLYCERATE MUTASE"/>
    <property type="match status" value="1"/>
</dbReference>
<dbReference type="OrthoDB" id="9782128at2"/>
<dbReference type="InterPro" id="IPR005952">
    <property type="entry name" value="Phosphogly_mut1"/>
</dbReference>
<dbReference type="SUPFAM" id="SSF53254">
    <property type="entry name" value="Phosphoglycerate mutase-like"/>
    <property type="match status" value="1"/>
</dbReference>
<dbReference type="PROSITE" id="PS00175">
    <property type="entry name" value="PG_MUTASE"/>
    <property type="match status" value="1"/>
</dbReference>
<feature type="active site" description="Tele-phosphohistidine intermediate" evidence="5">
    <location>
        <position position="8"/>
    </location>
</feature>
<dbReference type="PATRIC" id="fig|176280.10.peg.2304"/>
<organism evidence="8 9">
    <name type="scientific">Staphylococcus epidermidis (strain ATCC 12228 / FDA PCI 1200)</name>
    <dbReference type="NCBI Taxonomy" id="176280"/>
    <lineage>
        <taxon>Bacteria</taxon>
        <taxon>Bacillati</taxon>
        <taxon>Bacillota</taxon>
        <taxon>Bacilli</taxon>
        <taxon>Bacillales</taxon>
        <taxon>Staphylococcaceae</taxon>
        <taxon>Staphylococcus</taxon>
    </lineage>
</organism>
<dbReference type="KEGG" id="sep:SE_2364"/>
<feature type="site" description="Transition state stabilizer" evidence="7">
    <location>
        <position position="158"/>
    </location>
</feature>
<evidence type="ECO:0000256" key="2">
    <source>
        <dbReference type="ARBA" id="ARBA00012028"/>
    </source>
</evidence>
<feature type="binding site" evidence="6">
    <location>
        <position position="62"/>
    </location>
    <ligand>
        <name>substrate</name>
    </ligand>
</feature>
<evidence type="ECO:0000256" key="1">
    <source>
        <dbReference type="ARBA" id="ARBA00006717"/>
    </source>
</evidence>
<evidence type="ECO:0000313" key="9">
    <source>
        <dbReference type="Proteomes" id="UP000001411"/>
    </source>
</evidence>
<dbReference type="SMART" id="SM00855">
    <property type="entry name" value="PGAM"/>
    <property type="match status" value="1"/>
</dbReference>
<gene>
    <name evidence="8" type="ordered locus">SE_2364</name>
</gene>
<dbReference type="Proteomes" id="UP000001411">
    <property type="component" value="Chromosome"/>
</dbReference>
<dbReference type="Pfam" id="PF00300">
    <property type="entry name" value="His_Phos_1"/>
    <property type="match status" value="1"/>
</dbReference>
<dbReference type="PIRSF" id="PIRSF000709">
    <property type="entry name" value="6PFK_2-Ptase"/>
    <property type="match status" value="1"/>
</dbReference>
<reference evidence="8 9" key="1">
    <citation type="journal article" date="2003" name="Mol. Microbiol.">
        <title>Genome-based analysis of virulence genes in a non-biofilm-forming Staphylococcus epidermidis strain (ATCC 12228).</title>
        <authorList>
            <person name="Zhang Y.Q."/>
            <person name="Ren S.X."/>
            <person name="Li H.L."/>
            <person name="Wang Y.X."/>
            <person name="Fu G."/>
            <person name="Yang J."/>
            <person name="Qin Z.Q."/>
            <person name="Miao Y.G."/>
            <person name="Wang W.Y."/>
            <person name="Chen R.S."/>
            <person name="Shen Y."/>
            <person name="Chen Z."/>
            <person name="Yuan Z.H."/>
            <person name="Zhao G.P."/>
            <person name="Qu D."/>
            <person name="Danchin A."/>
            <person name="Wen Y.M."/>
        </authorList>
    </citation>
    <scope>NUCLEOTIDE SEQUENCE [LARGE SCALE GENOMIC DNA]</scope>
    <source>
        <strain evidence="9">ATCC 12228 / FDA PCI 1200</strain>
    </source>
</reference>